<evidence type="ECO:0000313" key="4">
    <source>
        <dbReference type="Proteomes" id="UP000026961"/>
    </source>
</evidence>
<proteinExistence type="predicted"/>
<dbReference type="Proteomes" id="UP000026961">
    <property type="component" value="Chromosome 4"/>
</dbReference>
<name>A0A0D9ZI71_9ORYZ</name>
<keyword evidence="2" id="KW-0472">Membrane</keyword>
<keyword evidence="1" id="KW-0175">Coiled coil</keyword>
<evidence type="ECO:0000313" key="3">
    <source>
        <dbReference type="EnsemblPlants" id="OGLUM04G05470.1"/>
    </source>
</evidence>
<keyword evidence="4" id="KW-1185">Reference proteome</keyword>
<keyword evidence="2" id="KW-1133">Transmembrane helix</keyword>
<organism evidence="3">
    <name type="scientific">Oryza glumipatula</name>
    <dbReference type="NCBI Taxonomy" id="40148"/>
    <lineage>
        <taxon>Eukaryota</taxon>
        <taxon>Viridiplantae</taxon>
        <taxon>Streptophyta</taxon>
        <taxon>Embryophyta</taxon>
        <taxon>Tracheophyta</taxon>
        <taxon>Spermatophyta</taxon>
        <taxon>Magnoliopsida</taxon>
        <taxon>Liliopsida</taxon>
        <taxon>Poales</taxon>
        <taxon>Poaceae</taxon>
        <taxon>BOP clade</taxon>
        <taxon>Oryzoideae</taxon>
        <taxon>Oryzeae</taxon>
        <taxon>Oryzinae</taxon>
        <taxon>Oryza</taxon>
    </lineage>
</organism>
<dbReference type="EnsemblPlants" id="OGLUM04G05470.1">
    <property type="protein sequence ID" value="OGLUM04G05470.1"/>
    <property type="gene ID" value="OGLUM04G05470"/>
</dbReference>
<feature type="transmembrane region" description="Helical" evidence="2">
    <location>
        <begin position="46"/>
        <end position="79"/>
    </location>
</feature>
<evidence type="ECO:0000256" key="2">
    <source>
        <dbReference type="SAM" id="Phobius"/>
    </source>
</evidence>
<dbReference type="HOGENOM" id="CLU_1257802_0_0_1"/>
<reference evidence="3" key="2">
    <citation type="submission" date="2018-05" db="EMBL/GenBank/DDBJ databases">
        <title>OgluRS3 (Oryza glumaepatula Reference Sequence Version 3).</title>
        <authorList>
            <person name="Zhang J."/>
            <person name="Kudrna D."/>
            <person name="Lee S."/>
            <person name="Talag J."/>
            <person name="Welchert J."/>
            <person name="Wing R.A."/>
        </authorList>
    </citation>
    <scope>NUCLEOTIDE SEQUENCE [LARGE SCALE GENOMIC DNA]</scope>
</reference>
<feature type="coiled-coil region" evidence="1">
    <location>
        <begin position="141"/>
        <end position="199"/>
    </location>
</feature>
<protein>
    <submittedName>
        <fullName evidence="3">Uncharacterized protein</fullName>
    </submittedName>
</protein>
<evidence type="ECO:0000256" key="1">
    <source>
        <dbReference type="SAM" id="Coils"/>
    </source>
</evidence>
<sequence>MLGHHELVHPGHCRLPVITLVVHQVDLLHPTPQAPDRREARDTRGAVFFAVVAIFFAVAVVTDVAAVVITVGVVVVVAVADVATVTAAIALALTITRLLLELGYLLLMELEPLLHLMLGDFALLARFDGFKNRLRAKDDELGRKSLQMESLANTLKEAKAENRRLQAELEKGSEAKAEIERLKAELKKEQDQSVALTEGSKGWMEFDAGWSSSVRLPTEQ</sequence>
<accession>A0A0D9ZI71</accession>
<dbReference type="Gramene" id="OGLUM04G05470.1">
    <property type="protein sequence ID" value="OGLUM04G05470.1"/>
    <property type="gene ID" value="OGLUM04G05470"/>
</dbReference>
<dbReference type="AlphaFoldDB" id="A0A0D9ZI71"/>
<keyword evidence="2" id="KW-0812">Transmembrane</keyword>
<reference evidence="3" key="1">
    <citation type="submission" date="2015-04" db="UniProtKB">
        <authorList>
            <consortium name="EnsemblPlants"/>
        </authorList>
    </citation>
    <scope>IDENTIFICATION</scope>
</reference>